<dbReference type="KEGG" id="abom:D7I45_00055"/>
<dbReference type="Proteomes" id="UP000272003">
    <property type="component" value="Chromosome"/>
</dbReference>
<dbReference type="Gene3D" id="1.10.10.10">
    <property type="entry name" value="Winged helix-like DNA-binding domain superfamily/Winged helix DNA-binding domain"/>
    <property type="match status" value="1"/>
</dbReference>
<dbReference type="SUPFAM" id="SSF88659">
    <property type="entry name" value="Sigma3 and sigma4 domains of RNA polymerase sigma factors"/>
    <property type="match status" value="1"/>
</dbReference>
<reference evidence="1 2" key="1">
    <citation type="submission" date="2018-09" db="EMBL/GenBank/DDBJ databases">
        <title>Genome sequencing of strain BHWM-4.</title>
        <authorList>
            <person name="Heo J."/>
            <person name="Kim S.-J."/>
            <person name="Kwon S.-W."/>
        </authorList>
    </citation>
    <scope>NUCLEOTIDE SEQUENCE [LARGE SCALE GENOMIC DNA]</scope>
    <source>
        <strain evidence="1 2">BHWM-4</strain>
    </source>
</reference>
<dbReference type="EMBL" id="CP032626">
    <property type="protein sequence ID" value="AYF91992.1"/>
    <property type="molecule type" value="Genomic_DNA"/>
</dbReference>
<dbReference type="AlphaFoldDB" id="A0A387AMV0"/>
<dbReference type="GO" id="GO:0006352">
    <property type="term" value="P:DNA-templated transcription initiation"/>
    <property type="evidence" value="ECO:0007669"/>
    <property type="project" value="InterPro"/>
</dbReference>
<dbReference type="NCBIfam" id="TIGR02937">
    <property type="entry name" value="sigma70-ECF"/>
    <property type="match status" value="1"/>
</dbReference>
<dbReference type="OrthoDB" id="2248780at2"/>
<dbReference type="Pfam" id="PF13384">
    <property type="entry name" value="HTH_23"/>
    <property type="match status" value="1"/>
</dbReference>
<dbReference type="RefSeq" id="WP_120783766.1">
    <property type="nucleotide sequence ID" value="NZ_CP032626.1"/>
</dbReference>
<protein>
    <submittedName>
        <fullName evidence="1">Sigma-70 family RNA polymerase sigma factor</fullName>
    </submittedName>
</protein>
<organism evidence="1 2">
    <name type="scientific">Apilactobacillus bombintestini</name>
    <dbReference type="NCBI Taxonomy" id="2419772"/>
    <lineage>
        <taxon>Bacteria</taxon>
        <taxon>Bacillati</taxon>
        <taxon>Bacillota</taxon>
        <taxon>Bacilli</taxon>
        <taxon>Lactobacillales</taxon>
        <taxon>Lactobacillaceae</taxon>
        <taxon>Apilactobacillus</taxon>
    </lineage>
</organism>
<dbReference type="Gene3D" id="1.10.1740.10">
    <property type="match status" value="1"/>
</dbReference>
<name>A0A387AMV0_9LACO</name>
<proteinExistence type="predicted"/>
<evidence type="ECO:0000313" key="1">
    <source>
        <dbReference type="EMBL" id="AYF91992.1"/>
    </source>
</evidence>
<evidence type="ECO:0000313" key="2">
    <source>
        <dbReference type="Proteomes" id="UP000272003"/>
    </source>
</evidence>
<keyword evidence="2" id="KW-1185">Reference proteome</keyword>
<dbReference type="InterPro" id="IPR013324">
    <property type="entry name" value="RNA_pol_sigma_r3/r4-like"/>
</dbReference>
<dbReference type="InterPro" id="IPR014284">
    <property type="entry name" value="RNA_pol_sigma-70_dom"/>
</dbReference>
<gene>
    <name evidence="1" type="ORF">D7I45_00055</name>
</gene>
<dbReference type="GO" id="GO:0003700">
    <property type="term" value="F:DNA-binding transcription factor activity"/>
    <property type="evidence" value="ECO:0007669"/>
    <property type="project" value="InterPro"/>
</dbReference>
<sequence>MNEPDLNDGFAYLMQSDHRAVVYGVLKRLNVRPYHDYYEDLKQEGFIKFAQKYNQYDGEDKEKQRLAYIYQGVYWHLLDLLRHDSRDRQRNLAVMDNDDMDWQDCLRDPERFVENVDGAMLLTQLWKICDEKQRRYIRGSFELGMTVTEIARHWQVSRKTVYQWKQEVREKMKKVGNTFTR</sequence>
<dbReference type="SUPFAM" id="SSF88946">
    <property type="entry name" value="Sigma2 domain of RNA polymerase sigma factors"/>
    <property type="match status" value="1"/>
</dbReference>
<accession>A0A387AMV0</accession>
<dbReference type="InterPro" id="IPR013325">
    <property type="entry name" value="RNA_pol_sigma_r2"/>
</dbReference>
<dbReference type="InterPro" id="IPR036388">
    <property type="entry name" value="WH-like_DNA-bd_sf"/>
</dbReference>